<dbReference type="KEGG" id="sxi:SXIM_00430"/>
<accession>A0A0F7FNE7</accession>
<dbReference type="HOGENOM" id="CLU_3277604_0_0_11"/>
<evidence type="ECO:0000313" key="3">
    <source>
        <dbReference type="Proteomes" id="UP000034034"/>
    </source>
</evidence>
<proteinExistence type="predicted"/>
<dbReference type="PATRIC" id="fig|408015.6.peg.58"/>
<protein>
    <submittedName>
        <fullName evidence="2">Uncharacterized protein</fullName>
    </submittedName>
</protein>
<dbReference type="STRING" id="408015.SXIM_00430"/>
<evidence type="ECO:0000313" key="2">
    <source>
        <dbReference type="EMBL" id="AKG41427.1"/>
    </source>
</evidence>
<organism evidence="2 3">
    <name type="scientific">Streptomyces xiamenensis</name>
    <dbReference type="NCBI Taxonomy" id="408015"/>
    <lineage>
        <taxon>Bacteria</taxon>
        <taxon>Bacillati</taxon>
        <taxon>Actinomycetota</taxon>
        <taxon>Actinomycetes</taxon>
        <taxon>Kitasatosporales</taxon>
        <taxon>Streptomycetaceae</taxon>
        <taxon>Streptomyces</taxon>
    </lineage>
</organism>
<gene>
    <name evidence="2" type="ORF">SXIM_00430</name>
</gene>
<dbReference type="Proteomes" id="UP000034034">
    <property type="component" value="Chromosome"/>
</dbReference>
<name>A0A0F7FNE7_9ACTN</name>
<feature type="region of interest" description="Disordered" evidence="1">
    <location>
        <begin position="1"/>
        <end position="41"/>
    </location>
</feature>
<sequence>MQDKIPPGIVMTSSYDLAGCSPDRSSDSGDEPGTVGREPRK</sequence>
<keyword evidence="3" id="KW-1185">Reference proteome</keyword>
<evidence type="ECO:0000256" key="1">
    <source>
        <dbReference type="SAM" id="MobiDB-lite"/>
    </source>
</evidence>
<reference evidence="2" key="1">
    <citation type="submission" date="2019-08" db="EMBL/GenBank/DDBJ databases">
        <title>Complete genome sequence of a mangrove-derived Streptomyces xiamenensis.</title>
        <authorList>
            <person name="Xu J."/>
        </authorList>
    </citation>
    <scope>NUCLEOTIDE SEQUENCE</scope>
    <source>
        <strain evidence="2">318</strain>
    </source>
</reference>
<dbReference type="AlphaFoldDB" id="A0A0F7FNE7"/>
<dbReference type="EMBL" id="CP009922">
    <property type="protein sequence ID" value="AKG41427.1"/>
    <property type="molecule type" value="Genomic_DNA"/>
</dbReference>